<dbReference type="PANTHER" id="PTHR43617">
    <property type="entry name" value="L-AMINO ACID N-ACETYLTRANSFERASE"/>
    <property type="match status" value="1"/>
</dbReference>
<dbReference type="InterPro" id="IPR016181">
    <property type="entry name" value="Acyl_CoA_acyltransferase"/>
</dbReference>
<organism evidence="2 3">
    <name type="scientific">Anaeromicropila herbilytica</name>
    <dbReference type="NCBI Taxonomy" id="2785025"/>
    <lineage>
        <taxon>Bacteria</taxon>
        <taxon>Bacillati</taxon>
        <taxon>Bacillota</taxon>
        <taxon>Clostridia</taxon>
        <taxon>Lachnospirales</taxon>
        <taxon>Lachnospiraceae</taxon>
        <taxon>Anaeromicropila</taxon>
    </lineage>
</organism>
<dbReference type="Pfam" id="PF00583">
    <property type="entry name" value="Acetyltransf_1"/>
    <property type="match status" value="1"/>
</dbReference>
<accession>A0A7R7EIP7</accession>
<dbReference type="RefSeq" id="WP_271714453.1">
    <property type="nucleotide sequence ID" value="NZ_AP024169.1"/>
</dbReference>
<dbReference type="Gene3D" id="1.10.287.900">
    <property type="entry name" value="The crystal structure of the spermine/spermidine acetyltransferase from enterococcus faecali"/>
    <property type="match status" value="1"/>
</dbReference>
<evidence type="ECO:0000313" key="3">
    <source>
        <dbReference type="Proteomes" id="UP000595897"/>
    </source>
</evidence>
<gene>
    <name evidence="2" type="primary">bltD_1</name>
    <name evidence="2" type="ORF">bsdtb5_04570</name>
</gene>
<dbReference type="InterPro" id="IPR050276">
    <property type="entry name" value="MshD_Acetyltransferase"/>
</dbReference>
<feature type="domain" description="N-acetyltransferase" evidence="1">
    <location>
        <begin position="2"/>
        <end position="158"/>
    </location>
</feature>
<dbReference type="Proteomes" id="UP000595897">
    <property type="component" value="Chromosome"/>
</dbReference>
<dbReference type="InterPro" id="IPR027455">
    <property type="entry name" value="Sper_AcTfrase_N"/>
</dbReference>
<keyword evidence="3" id="KW-1185">Reference proteome</keyword>
<keyword evidence="2" id="KW-0808">Transferase</keyword>
<reference evidence="2 3" key="1">
    <citation type="submission" date="2020-11" db="EMBL/GenBank/DDBJ databases">
        <title>Draft genome sequencing of a Lachnospiraceae strain isolated from anoxic soil subjected to BSD treatment.</title>
        <authorList>
            <person name="Uek A."/>
            <person name="Tonouchi A."/>
        </authorList>
    </citation>
    <scope>NUCLEOTIDE SEQUENCE [LARGE SCALE GENOMIC DNA]</scope>
    <source>
        <strain evidence="2 3">TB5</strain>
    </source>
</reference>
<dbReference type="AlphaFoldDB" id="A0A7R7EIP7"/>
<dbReference type="InterPro" id="IPR000182">
    <property type="entry name" value="GNAT_dom"/>
</dbReference>
<dbReference type="EMBL" id="AP024169">
    <property type="protein sequence ID" value="BCN29162.1"/>
    <property type="molecule type" value="Genomic_DNA"/>
</dbReference>
<dbReference type="CDD" id="cd04301">
    <property type="entry name" value="NAT_SF"/>
    <property type="match status" value="1"/>
</dbReference>
<dbReference type="GO" id="GO:0016747">
    <property type="term" value="F:acyltransferase activity, transferring groups other than amino-acyl groups"/>
    <property type="evidence" value="ECO:0007669"/>
    <property type="project" value="InterPro"/>
</dbReference>
<protein>
    <submittedName>
        <fullName evidence="2">GCN5 family N-acetyltransferase</fullName>
    </submittedName>
</protein>
<evidence type="ECO:0000259" key="1">
    <source>
        <dbReference type="PROSITE" id="PS51186"/>
    </source>
</evidence>
<dbReference type="SUPFAM" id="SSF55729">
    <property type="entry name" value="Acyl-CoA N-acyltransferases (Nat)"/>
    <property type="match status" value="1"/>
</dbReference>
<dbReference type="KEGG" id="ahb:bsdtb5_04570"/>
<evidence type="ECO:0000313" key="2">
    <source>
        <dbReference type="EMBL" id="BCN29162.1"/>
    </source>
</evidence>
<sequence length="158" mass="18115">MISLRKITLDNRRELFRLEVTKEQQHYVASNLSSVASCYVLATNGSSPMPFAIYADEQMVGFVMIVYGDTGYDQPDMAKDNYCILRLMIGEQYQNCGYGRESMVKILEYIRTFPAGTAKYCWIPYESDNVVARKLYESFGFCDNGEVYNNEPITVLEL</sequence>
<dbReference type="Gene3D" id="3.40.630.30">
    <property type="match status" value="1"/>
</dbReference>
<name>A0A7R7EIP7_9FIRM</name>
<dbReference type="PROSITE" id="PS51186">
    <property type="entry name" value="GNAT"/>
    <property type="match status" value="1"/>
</dbReference>
<proteinExistence type="predicted"/>